<dbReference type="Gene3D" id="3.90.1720.10">
    <property type="entry name" value="endopeptidase domain like (from Nostoc punctiforme)"/>
    <property type="match status" value="1"/>
</dbReference>
<gene>
    <name evidence="3" type="ORF">AQS8620_00932</name>
</gene>
<dbReference type="RefSeq" id="WP_234990370.1">
    <property type="nucleotide sequence ID" value="NZ_FWFS01000003.1"/>
</dbReference>
<proteinExistence type="predicted"/>
<evidence type="ECO:0000256" key="1">
    <source>
        <dbReference type="SAM" id="SignalP"/>
    </source>
</evidence>
<dbReference type="PROSITE" id="PS50911">
    <property type="entry name" value="CHAP"/>
    <property type="match status" value="1"/>
</dbReference>
<feature type="domain" description="Peptidase C51" evidence="2">
    <location>
        <begin position="50"/>
        <end position="170"/>
    </location>
</feature>
<dbReference type="Proteomes" id="UP000193862">
    <property type="component" value="Unassembled WGS sequence"/>
</dbReference>
<dbReference type="InterPro" id="IPR038765">
    <property type="entry name" value="Papain-like_cys_pep_sf"/>
</dbReference>
<feature type="chain" id="PRO_5012622017" evidence="1">
    <location>
        <begin position="31"/>
        <end position="195"/>
    </location>
</feature>
<reference evidence="3 4" key="1">
    <citation type="submission" date="2017-03" db="EMBL/GenBank/DDBJ databases">
        <authorList>
            <person name="Afonso C.L."/>
            <person name="Miller P.J."/>
            <person name="Scott M.A."/>
            <person name="Spackman E."/>
            <person name="Goraichik I."/>
            <person name="Dimitrov K.M."/>
            <person name="Suarez D.L."/>
            <person name="Swayne D.E."/>
        </authorList>
    </citation>
    <scope>NUCLEOTIDE SEQUENCE [LARGE SCALE GENOMIC DNA]</scope>
    <source>
        <strain evidence="3 4">CECT 8620</strain>
    </source>
</reference>
<evidence type="ECO:0000259" key="2">
    <source>
        <dbReference type="PROSITE" id="PS50911"/>
    </source>
</evidence>
<evidence type="ECO:0000313" key="4">
    <source>
        <dbReference type="Proteomes" id="UP000193862"/>
    </source>
</evidence>
<dbReference type="SUPFAM" id="SSF54001">
    <property type="entry name" value="Cysteine proteinases"/>
    <property type="match status" value="1"/>
</dbReference>
<dbReference type="InterPro" id="IPR007921">
    <property type="entry name" value="CHAP_dom"/>
</dbReference>
<accession>A0A1Y5S2W4</accession>
<keyword evidence="4" id="KW-1185">Reference proteome</keyword>
<evidence type="ECO:0000313" key="3">
    <source>
        <dbReference type="EMBL" id="SLN29989.1"/>
    </source>
</evidence>
<dbReference type="Pfam" id="PF05257">
    <property type="entry name" value="CHAP"/>
    <property type="match status" value="1"/>
</dbReference>
<dbReference type="EMBL" id="FWFS01000003">
    <property type="protein sequence ID" value="SLN29989.1"/>
    <property type="molecule type" value="Genomic_DNA"/>
</dbReference>
<sequence>MTAKTNNPITLGRYILLAGLLLTAACSNTADVTRFAGMDLRAGLATKEPTLDENRVAFAIAEAAKLRARGQRVWCVPFARNASGIQLRGNAHLWWNAAVGKYARGNEPQVGAVMVFSASRSMKIGHVAVVSKVVSDREILIDHANWKRNQVTRGQRVVDVSKNGDWSAVKVESAPGSLGRTNPVSGFVYSKALSL</sequence>
<name>A0A1Y5S2W4_9RHOB</name>
<keyword evidence="1" id="KW-0732">Signal</keyword>
<dbReference type="AlphaFoldDB" id="A0A1Y5S2W4"/>
<organism evidence="3 4">
    <name type="scientific">Aquimixticola soesokkakensis</name>
    <dbReference type="NCBI Taxonomy" id="1519096"/>
    <lineage>
        <taxon>Bacteria</taxon>
        <taxon>Pseudomonadati</taxon>
        <taxon>Pseudomonadota</taxon>
        <taxon>Alphaproteobacteria</taxon>
        <taxon>Rhodobacterales</taxon>
        <taxon>Paracoccaceae</taxon>
        <taxon>Aquimixticola</taxon>
    </lineage>
</organism>
<protein>
    <submittedName>
        <fullName evidence="3">CHAP domain protein</fullName>
    </submittedName>
</protein>
<dbReference type="PROSITE" id="PS51257">
    <property type="entry name" value="PROKAR_LIPOPROTEIN"/>
    <property type="match status" value="1"/>
</dbReference>
<feature type="signal peptide" evidence="1">
    <location>
        <begin position="1"/>
        <end position="30"/>
    </location>
</feature>